<evidence type="ECO:0000256" key="1">
    <source>
        <dbReference type="SAM" id="MobiDB-lite"/>
    </source>
</evidence>
<gene>
    <name evidence="2" type="ORF">EDC14_1001145</name>
</gene>
<dbReference type="AlphaFoldDB" id="A0A4R1SDX3"/>
<dbReference type="EMBL" id="SLUN01000001">
    <property type="protein sequence ID" value="TCL76862.1"/>
    <property type="molecule type" value="Genomic_DNA"/>
</dbReference>
<accession>A0A4R1SDX3</accession>
<keyword evidence="3" id="KW-1185">Reference proteome</keyword>
<comment type="caution">
    <text evidence="2">The sequence shown here is derived from an EMBL/GenBank/DDBJ whole genome shotgun (WGS) entry which is preliminary data.</text>
</comment>
<feature type="region of interest" description="Disordered" evidence="1">
    <location>
        <begin position="1"/>
        <end position="33"/>
    </location>
</feature>
<protein>
    <submittedName>
        <fullName evidence="2">Uncharacterized protein</fullName>
    </submittedName>
</protein>
<reference evidence="2 3" key="1">
    <citation type="submission" date="2019-03" db="EMBL/GenBank/DDBJ databases">
        <title>Genomic Encyclopedia of Type Strains, Phase IV (KMG-IV): sequencing the most valuable type-strain genomes for metagenomic binning, comparative biology and taxonomic classification.</title>
        <authorList>
            <person name="Goeker M."/>
        </authorList>
    </citation>
    <scope>NUCLEOTIDE SEQUENCE [LARGE SCALE GENOMIC DNA]</scope>
    <source>
        <strain evidence="2 3">LX-B</strain>
    </source>
</reference>
<evidence type="ECO:0000313" key="3">
    <source>
        <dbReference type="Proteomes" id="UP000295008"/>
    </source>
</evidence>
<name>A0A4R1SDX3_HYDET</name>
<proteinExistence type="predicted"/>
<dbReference type="Proteomes" id="UP000295008">
    <property type="component" value="Unassembled WGS sequence"/>
</dbReference>
<feature type="compositionally biased region" description="Basic and acidic residues" evidence="1">
    <location>
        <begin position="7"/>
        <end position="22"/>
    </location>
</feature>
<evidence type="ECO:0000313" key="2">
    <source>
        <dbReference type="EMBL" id="TCL76862.1"/>
    </source>
</evidence>
<organism evidence="2 3">
    <name type="scientific">Hydrogenispora ethanolica</name>
    <dbReference type="NCBI Taxonomy" id="1082276"/>
    <lineage>
        <taxon>Bacteria</taxon>
        <taxon>Bacillati</taxon>
        <taxon>Bacillota</taxon>
        <taxon>Hydrogenispora</taxon>
    </lineage>
</organism>
<sequence>MMPDEPVVDHEEKQEKEVEHPRFPVNVEQEGRD</sequence>